<feature type="repeat" description="PPR" evidence="11">
    <location>
        <begin position="796"/>
        <end position="830"/>
    </location>
</feature>
<feature type="repeat" description="PPR" evidence="11">
    <location>
        <begin position="693"/>
        <end position="728"/>
    </location>
</feature>
<organism evidence="12 13">
    <name type="scientific">Brassica napus</name>
    <name type="common">Rape</name>
    <dbReference type="NCBI Taxonomy" id="3708"/>
    <lineage>
        <taxon>Eukaryota</taxon>
        <taxon>Viridiplantae</taxon>
        <taxon>Streptophyta</taxon>
        <taxon>Embryophyta</taxon>
        <taxon>Tracheophyta</taxon>
        <taxon>Spermatophyta</taxon>
        <taxon>Magnoliopsida</taxon>
        <taxon>eudicotyledons</taxon>
        <taxon>Gunneridae</taxon>
        <taxon>Pentapetalae</taxon>
        <taxon>rosids</taxon>
        <taxon>malvids</taxon>
        <taxon>Brassicales</taxon>
        <taxon>Brassicaceae</taxon>
        <taxon>Brassiceae</taxon>
        <taxon>Brassica</taxon>
    </lineage>
</organism>
<evidence type="ECO:0000313" key="12">
    <source>
        <dbReference type="EMBL" id="KAH0941863.1"/>
    </source>
</evidence>
<dbReference type="InterPro" id="IPR000850">
    <property type="entry name" value="Adenylat/UMP-CMP_kin"/>
</dbReference>
<comment type="catalytic activity">
    <reaction evidence="9 10">
        <text>UMP + ATP = UDP + ADP</text>
        <dbReference type="Rhea" id="RHEA:24400"/>
        <dbReference type="ChEBI" id="CHEBI:30616"/>
        <dbReference type="ChEBI" id="CHEBI:57865"/>
        <dbReference type="ChEBI" id="CHEBI:58223"/>
        <dbReference type="ChEBI" id="CHEBI:456216"/>
        <dbReference type="EC" id="2.7.4.14"/>
    </reaction>
</comment>
<evidence type="ECO:0000256" key="6">
    <source>
        <dbReference type="ARBA" id="ARBA00022840"/>
    </source>
</evidence>
<comment type="domain">
    <text evidence="10">Consists of three domains, a large central CORE domain and two small peripheral domains, NMPbind and LID, which undergo movements during catalysis. The LID domain closes over the site of phosphoryl transfer upon ATP binding. Assembling and dissambling the active center during each catalytic cycle provides an effective means to prevent ATP hydrolysis.</text>
</comment>
<keyword evidence="8 10" id="KW-0539">Nucleus</keyword>
<evidence type="ECO:0000313" key="13">
    <source>
        <dbReference type="Proteomes" id="UP000824890"/>
    </source>
</evidence>
<keyword evidence="2 10" id="KW-0808">Transferase</keyword>
<dbReference type="Pfam" id="PF20431">
    <property type="entry name" value="E_motif"/>
    <property type="match status" value="1"/>
</dbReference>
<comment type="subunit">
    <text evidence="10">Monomer.</text>
</comment>
<evidence type="ECO:0000256" key="4">
    <source>
        <dbReference type="ARBA" id="ARBA00022741"/>
    </source>
</evidence>
<dbReference type="InterPro" id="IPR011990">
    <property type="entry name" value="TPR-like_helical_dom_sf"/>
</dbReference>
<name>A0ABQ8EJN6_BRANA</name>
<dbReference type="Pfam" id="PF13812">
    <property type="entry name" value="PPR_3"/>
    <property type="match status" value="1"/>
</dbReference>
<comment type="caution">
    <text evidence="12">The sequence shown here is derived from an EMBL/GenBank/DDBJ whole genome shotgun (WGS) entry which is preliminary data.</text>
</comment>
<dbReference type="PROSITE" id="PS00113">
    <property type="entry name" value="ADENYLATE_KINASE"/>
    <property type="match status" value="1"/>
</dbReference>
<dbReference type="InterPro" id="IPR002885">
    <property type="entry name" value="PPR_rpt"/>
</dbReference>
<dbReference type="NCBIfam" id="TIGR00756">
    <property type="entry name" value="PPR"/>
    <property type="match status" value="4"/>
</dbReference>
<dbReference type="Gene3D" id="3.40.50.300">
    <property type="entry name" value="P-loop containing nucleotide triphosphate hydrolases"/>
    <property type="match status" value="1"/>
</dbReference>
<feature type="repeat" description="PPR" evidence="11">
    <location>
        <begin position="630"/>
        <end position="664"/>
    </location>
</feature>
<comment type="similarity">
    <text evidence="10">Belongs to the adenylate kinase family. UMP-CMP kinase subfamily.</text>
</comment>
<dbReference type="HAMAP" id="MF_03172">
    <property type="entry name" value="Adenylate_kinase_UMP_CMP_kin"/>
    <property type="match status" value="1"/>
</dbReference>
<dbReference type="EC" id="2.7.4.14" evidence="10"/>
<dbReference type="InterPro" id="IPR027417">
    <property type="entry name" value="P-loop_NTPase"/>
</dbReference>
<dbReference type="Pfam" id="PF13041">
    <property type="entry name" value="PPR_2"/>
    <property type="match status" value="2"/>
</dbReference>
<protein>
    <recommendedName>
        <fullName evidence="10">UMP-CMP kinase</fullName>
        <ecNumber evidence="10">2.7.4.14</ecNumber>
    </recommendedName>
    <alternativeName>
        <fullName evidence="10">Deoxycytidylate kinase</fullName>
        <shortName evidence="10">CK</shortName>
        <shortName evidence="10">dCMP kinase</shortName>
    </alternativeName>
    <alternativeName>
        <fullName evidence="10">Uridine monophosphate/cytidine monophosphate kinase</fullName>
        <shortName evidence="10">UMP/CMP kinase</shortName>
        <shortName evidence="10">UMP/CMPK</shortName>
    </alternativeName>
</protein>
<feature type="binding site" evidence="10">
    <location>
        <position position="128"/>
    </location>
    <ligand>
        <name>a ribonucleoside 5'-phosphate</name>
        <dbReference type="ChEBI" id="CHEBI:58043"/>
    </ligand>
</feature>
<evidence type="ECO:0000256" key="8">
    <source>
        <dbReference type="ARBA" id="ARBA00023242"/>
    </source>
</evidence>
<dbReference type="Pfam" id="PF00406">
    <property type="entry name" value="ADK"/>
    <property type="match status" value="1"/>
</dbReference>
<evidence type="ECO:0000256" key="2">
    <source>
        <dbReference type="ARBA" id="ARBA00022679"/>
    </source>
</evidence>
<dbReference type="NCBIfam" id="TIGR01359">
    <property type="entry name" value="UMP_CMP_kin_fam"/>
    <property type="match status" value="1"/>
</dbReference>
<comment type="subcellular location">
    <subcellularLocation>
        <location evidence="10">Cytoplasm</location>
    </subcellularLocation>
    <subcellularLocation>
        <location evidence="10">Nucleus</location>
    </subcellularLocation>
</comment>
<feature type="repeat" description="PPR" evidence="11">
    <location>
        <begin position="462"/>
        <end position="496"/>
    </location>
</feature>
<evidence type="ECO:0000256" key="11">
    <source>
        <dbReference type="PROSITE-ProRule" id="PRU00708"/>
    </source>
</evidence>
<evidence type="ECO:0000256" key="9">
    <source>
        <dbReference type="ARBA" id="ARBA00048116"/>
    </source>
</evidence>
<dbReference type="Gene3D" id="1.25.40.10">
    <property type="entry name" value="Tetratricopeptide repeat domain"/>
    <property type="match status" value="3"/>
</dbReference>
<dbReference type="InterPro" id="IPR046960">
    <property type="entry name" value="PPR_At4g14850-like_plant"/>
</dbReference>
<keyword evidence="5 10" id="KW-0418">Kinase</keyword>
<feature type="binding site" evidence="10">
    <location>
        <begin position="176"/>
        <end position="179"/>
    </location>
    <ligand>
        <name>a ribonucleoside 5'-phosphate</name>
        <dbReference type="ChEBI" id="CHEBI:58043"/>
    </ligand>
</feature>
<feature type="binding site" evidence="10">
    <location>
        <position position="219"/>
    </location>
    <ligand>
        <name>a ribonucleoside 5'-phosphate</name>
        <dbReference type="ChEBI" id="CHEBI:58043"/>
    </ligand>
</feature>
<dbReference type="PANTHER" id="PTHR47926">
    <property type="entry name" value="PENTATRICOPEPTIDE REPEAT-CONTAINING PROTEIN"/>
    <property type="match status" value="1"/>
</dbReference>
<comment type="catalytic activity">
    <reaction evidence="10">
        <text>CMP + ATP = CDP + ADP</text>
        <dbReference type="Rhea" id="RHEA:11600"/>
        <dbReference type="ChEBI" id="CHEBI:30616"/>
        <dbReference type="ChEBI" id="CHEBI:58069"/>
        <dbReference type="ChEBI" id="CHEBI:60377"/>
        <dbReference type="ChEBI" id="CHEBI:456216"/>
        <dbReference type="EC" id="2.7.4.14"/>
    </reaction>
</comment>
<dbReference type="PANTHER" id="PTHR47926:SF515">
    <property type="entry name" value="UMP-CMP KINASE"/>
    <property type="match status" value="1"/>
</dbReference>
<dbReference type="HAMAP" id="MF_00235">
    <property type="entry name" value="Adenylate_kinase_Adk"/>
    <property type="match status" value="1"/>
</dbReference>
<feature type="binding site" evidence="10">
    <location>
        <position position="230"/>
    </location>
    <ligand>
        <name>a ribonucleoside 5'-phosphate</name>
        <dbReference type="ChEBI" id="CHEBI:58043"/>
    </ligand>
</feature>
<evidence type="ECO:0000256" key="10">
    <source>
        <dbReference type="HAMAP-Rule" id="MF_03172"/>
    </source>
</evidence>
<dbReference type="CDD" id="cd01428">
    <property type="entry name" value="ADK"/>
    <property type="match status" value="1"/>
</dbReference>
<gene>
    <name evidence="12" type="ORF">HID58_001500</name>
</gene>
<evidence type="ECO:0000256" key="7">
    <source>
        <dbReference type="ARBA" id="ARBA00022975"/>
    </source>
</evidence>
<sequence>MEGTMMELHWIPPLASMAACFLNDEKMKLMPNAKYNERKKKKMWRRVASSLSPILSSPSSRSLSRNQAAFGLIIRESFATEISKPEEGVKSPFITFVLGGPGSGKGTQCEKIVETFGLTHLSAGDLLRREIAMHTKNGDMILNLIKDGKIVPSEVTVKLLQKELESSNSSKFLIDGFPRTEENRVAFERIVGADPDVVLFFDCPEEEMVTRVLNRNQGRVDDNITTMKKRLKIFEALNRPVIDYYKNKGKLYTINAVGTVDDIFKQVLPIFTPFQEQLKQSRHVNPKSPLLCFPPFIILRTEKMVSIVYRPSFCYPSISSSSMKKKPRHYEQLKLKQIQDNNNNNGFTSLSLSKSSPTPILVGKQSIQRTKLEALDSVITELETSARKGITITEPEIFASLLETCYTLRSIHHGARVHRLIPAYLLRNNLGVSSKLVRLYASCGYAEVAHEVFDQMSKRKSSAFAWNSLISGYAESAQYEDAMAIYFQMAEDGVKPDRFTFPRVLKACGGIGSIQIGEAIHRDLVKEGFGHDVYVLNALVDMYAKCGDIVKARNVFDMIPHKDYVSWNSMLTSYLHHGLLHEAVHIFRLMVRDGVEPDKVAISSVLARVLSLKHGRQLHGWVIRRGMECELSVANALIVLYSKTGQLSQACFVFDQMLERDIVSWNAIISVHSKDSNGLKYFEEMQLANVRPDVITFVSVLSLCANTGMVEDGERIFSLMSKEYGINPRMEHYACMVNLYGRAGMMQEAYSMIVREMGFEAGPTVWGALLYACYVHGNADIGEVAAQRLFELEPDNEHNFELLMRIYSKAKRIQDVERVRQMMVDRGLET</sequence>
<dbReference type="SUPFAM" id="SSF52540">
    <property type="entry name" value="P-loop containing nucleoside triphosphate hydrolases"/>
    <property type="match status" value="1"/>
</dbReference>
<comment type="catalytic activity">
    <reaction evidence="10">
        <text>dCMP + ATP = dCDP + ADP</text>
        <dbReference type="Rhea" id="RHEA:25094"/>
        <dbReference type="ChEBI" id="CHEBI:30616"/>
        <dbReference type="ChEBI" id="CHEBI:57566"/>
        <dbReference type="ChEBI" id="CHEBI:58593"/>
        <dbReference type="ChEBI" id="CHEBI:456216"/>
        <dbReference type="EC" id="2.7.4.14"/>
    </reaction>
</comment>
<keyword evidence="3" id="KW-0677">Repeat</keyword>
<evidence type="ECO:0000256" key="1">
    <source>
        <dbReference type="ARBA" id="ARBA00022490"/>
    </source>
</evidence>
<keyword evidence="1 10" id="KW-0963">Cytoplasm</keyword>
<feature type="binding site" evidence="10">
    <location>
        <begin position="102"/>
        <end position="107"/>
    </location>
    <ligand>
        <name>ATP</name>
        <dbReference type="ChEBI" id="CHEBI:30616"/>
    </ligand>
</feature>
<feature type="binding site" evidence="10">
    <location>
        <position position="183"/>
    </location>
    <ligand>
        <name>CMP</name>
        <dbReference type="ChEBI" id="CHEBI:60377"/>
    </ligand>
</feature>
<feature type="binding site" evidence="10">
    <location>
        <position position="215"/>
    </location>
    <ligand>
        <name>ATP</name>
        <dbReference type="ChEBI" id="CHEBI:30616"/>
    </ligand>
</feature>
<dbReference type="Proteomes" id="UP000824890">
    <property type="component" value="Unassembled WGS sequence"/>
</dbReference>
<feature type="binding site" evidence="10">
    <location>
        <position position="258"/>
    </location>
    <ligand>
        <name>ATP</name>
        <dbReference type="ChEBI" id="CHEBI:30616"/>
    </ligand>
</feature>
<dbReference type="PRINTS" id="PR00094">
    <property type="entry name" value="ADENYLTKNASE"/>
</dbReference>
<keyword evidence="7 10" id="KW-0665">Pyrimidine biosynthesis</keyword>
<dbReference type="EMBL" id="JAGKQM010000001">
    <property type="protein sequence ID" value="KAH0941863.1"/>
    <property type="molecule type" value="Genomic_DNA"/>
</dbReference>
<dbReference type="InterPro" id="IPR046848">
    <property type="entry name" value="E_motif"/>
</dbReference>
<proteinExistence type="inferred from homology"/>
<evidence type="ECO:0000256" key="3">
    <source>
        <dbReference type="ARBA" id="ARBA00022737"/>
    </source>
</evidence>
<dbReference type="InterPro" id="IPR033690">
    <property type="entry name" value="Adenylat_kinase_CS"/>
</dbReference>
<feature type="binding site" evidence="10">
    <location>
        <begin position="149"/>
        <end position="151"/>
    </location>
    <ligand>
        <name>a ribonucleoside 5'-phosphate</name>
        <dbReference type="ChEBI" id="CHEBI:58043"/>
    </ligand>
</feature>
<accession>A0ABQ8EJN6</accession>
<keyword evidence="4 10" id="KW-0547">Nucleotide-binding</keyword>
<dbReference type="PROSITE" id="PS51375">
    <property type="entry name" value="PPR"/>
    <property type="match status" value="5"/>
</dbReference>
<comment type="cofactor">
    <cofactor evidence="10">
        <name>Mg(2+)</name>
        <dbReference type="ChEBI" id="CHEBI:18420"/>
    </cofactor>
    <text evidence="10">Binds 1 Mg(2+) ion per monomer.</text>
</comment>
<comment type="function">
    <text evidence="10">Catalyzes the phosphorylation of pyrimidine nucleoside monophosphates at the expense of ATP. Plays an important role in de novo pyrimidine nucleotide biosynthesis. Has preference for UMP and CMP as phosphate acceptors.</text>
</comment>
<keyword evidence="13" id="KW-1185">Reference proteome</keyword>
<comment type="caution">
    <text evidence="10">Lacks conserved residue(s) required for the propagation of feature annotation.</text>
</comment>
<keyword evidence="6 10" id="KW-0067">ATP-binding</keyword>
<feature type="repeat" description="PPR" evidence="11">
    <location>
        <begin position="563"/>
        <end position="597"/>
    </location>
</feature>
<dbReference type="InterPro" id="IPR006266">
    <property type="entry name" value="UMP_CMP_kinase"/>
</dbReference>
<dbReference type="Pfam" id="PF01535">
    <property type="entry name" value="PPR"/>
    <property type="match status" value="3"/>
</dbReference>
<reference evidence="12 13" key="1">
    <citation type="submission" date="2021-05" db="EMBL/GenBank/DDBJ databases">
        <title>Genome Assembly of Synthetic Allotetraploid Brassica napus Reveals Homoeologous Exchanges between Subgenomes.</title>
        <authorList>
            <person name="Davis J.T."/>
        </authorList>
    </citation>
    <scope>NUCLEOTIDE SEQUENCE [LARGE SCALE GENOMIC DNA]</scope>
    <source>
        <strain evidence="13">cv. Da-Ae</strain>
        <tissue evidence="12">Seedling</tissue>
    </source>
</reference>
<evidence type="ECO:0000256" key="5">
    <source>
        <dbReference type="ARBA" id="ARBA00022777"/>
    </source>
</evidence>